<organism evidence="11 12">
    <name type="scientific">Acanthaster planci</name>
    <name type="common">Crown-of-thorns starfish</name>
    <dbReference type="NCBI Taxonomy" id="133434"/>
    <lineage>
        <taxon>Eukaryota</taxon>
        <taxon>Metazoa</taxon>
        <taxon>Echinodermata</taxon>
        <taxon>Eleutherozoa</taxon>
        <taxon>Asterozoa</taxon>
        <taxon>Asteroidea</taxon>
        <taxon>Valvatacea</taxon>
        <taxon>Valvatida</taxon>
        <taxon>Acanthasteridae</taxon>
        <taxon>Acanthaster</taxon>
    </lineage>
</organism>
<feature type="transmembrane region" description="Helical" evidence="8">
    <location>
        <begin position="302"/>
        <end position="329"/>
    </location>
</feature>
<dbReference type="KEGG" id="aplc:110985765"/>
<dbReference type="PANTHER" id="PTHR11388">
    <property type="entry name" value="ORGANIC ANION TRANSPORTER"/>
    <property type="match status" value="1"/>
</dbReference>
<feature type="transmembrane region" description="Helical" evidence="8">
    <location>
        <begin position="265"/>
        <end position="290"/>
    </location>
</feature>
<keyword evidence="4 8" id="KW-0812">Transmembrane</keyword>
<protein>
    <recommendedName>
        <fullName evidence="8">Solute carrier organic anion transporter family member</fullName>
    </recommendedName>
</protein>
<dbReference type="SUPFAM" id="SSF103473">
    <property type="entry name" value="MFS general substrate transporter"/>
    <property type="match status" value="1"/>
</dbReference>
<comment type="similarity">
    <text evidence="2 8">Belongs to the organo anion transporter (TC 2.A.60) family.</text>
</comment>
<keyword evidence="8" id="KW-0813">Transport</keyword>
<dbReference type="PROSITE" id="PS51465">
    <property type="entry name" value="KAZAL_2"/>
    <property type="match status" value="1"/>
</dbReference>
<feature type="region of interest" description="Disordered" evidence="9">
    <location>
        <begin position="378"/>
        <end position="400"/>
    </location>
</feature>
<dbReference type="InterPro" id="IPR036259">
    <property type="entry name" value="MFS_trans_sf"/>
</dbReference>
<feature type="domain" description="Kazal-like" evidence="10">
    <location>
        <begin position="551"/>
        <end position="612"/>
    </location>
</feature>
<evidence type="ECO:0000256" key="1">
    <source>
        <dbReference type="ARBA" id="ARBA00004651"/>
    </source>
</evidence>
<keyword evidence="5 8" id="KW-1133">Transmembrane helix</keyword>
<evidence type="ECO:0000313" key="12">
    <source>
        <dbReference type="RefSeq" id="XP_022102752.1"/>
    </source>
</evidence>
<dbReference type="InterPro" id="IPR002350">
    <property type="entry name" value="Kazal_dom"/>
</dbReference>
<dbReference type="GO" id="GO:0016323">
    <property type="term" value="C:basolateral plasma membrane"/>
    <property type="evidence" value="ECO:0007669"/>
    <property type="project" value="TreeGrafter"/>
</dbReference>
<name>A0A8B7ZCP2_ACAPL</name>
<evidence type="ECO:0000256" key="9">
    <source>
        <dbReference type="SAM" id="MobiDB-lite"/>
    </source>
</evidence>
<dbReference type="AlphaFoldDB" id="A0A8B7ZCP2"/>
<keyword evidence="8" id="KW-0406">Ion transport</keyword>
<gene>
    <name evidence="12" type="primary">LOC110985765</name>
</gene>
<dbReference type="InterPro" id="IPR004156">
    <property type="entry name" value="OATP"/>
</dbReference>
<feature type="transmembrane region" description="Helical" evidence="8">
    <location>
        <begin position="469"/>
        <end position="489"/>
    </location>
</feature>
<feature type="transmembrane region" description="Helical" evidence="8">
    <location>
        <begin position="496"/>
        <end position="519"/>
    </location>
</feature>
<evidence type="ECO:0000256" key="3">
    <source>
        <dbReference type="ARBA" id="ARBA00022475"/>
    </source>
</evidence>
<dbReference type="GO" id="GO:0043252">
    <property type="term" value="P:sodium-independent organic anion transport"/>
    <property type="evidence" value="ECO:0007669"/>
    <property type="project" value="TreeGrafter"/>
</dbReference>
<feature type="transmembrane region" description="Helical" evidence="8">
    <location>
        <begin position="197"/>
        <end position="218"/>
    </location>
</feature>
<feature type="transmembrane region" description="Helical" evidence="8">
    <location>
        <begin position="128"/>
        <end position="152"/>
    </location>
</feature>
<dbReference type="SUPFAM" id="SSF100895">
    <property type="entry name" value="Kazal-type serine protease inhibitors"/>
    <property type="match status" value="1"/>
</dbReference>
<dbReference type="PANTHER" id="PTHR11388:SF142">
    <property type="entry name" value="SOLUTE CARRIER ORGANIC ANION TRANSPORTER FAMILY MEMBER 5A1"/>
    <property type="match status" value="1"/>
</dbReference>
<proteinExistence type="inferred from homology"/>
<evidence type="ECO:0000259" key="10">
    <source>
        <dbReference type="PROSITE" id="PS51465"/>
    </source>
</evidence>
<feature type="transmembrane region" description="Helical" evidence="8">
    <location>
        <begin position="430"/>
        <end position="449"/>
    </location>
</feature>
<feature type="transmembrane region" description="Helical" evidence="8">
    <location>
        <begin position="349"/>
        <end position="371"/>
    </location>
</feature>
<keyword evidence="3" id="KW-1003">Cell membrane</keyword>
<comment type="subcellular location">
    <subcellularLocation>
        <location evidence="1 8">Cell membrane</location>
        <topology evidence="1 8">Multi-pass membrane protein</topology>
    </subcellularLocation>
</comment>
<dbReference type="GO" id="GO:0006811">
    <property type="term" value="P:monoatomic ion transport"/>
    <property type="evidence" value="ECO:0007669"/>
    <property type="project" value="UniProtKB-KW"/>
</dbReference>
<feature type="transmembrane region" description="Helical" evidence="8">
    <location>
        <begin position="713"/>
        <end position="735"/>
    </location>
</feature>
<dbReference type="Gene3D" id="3.30.60.30">
    <property type="match status" value="1"/>
</dbReference>
<evidence type="ECO:0000256" key="8">
    <source>
        <dbReference type="RuleBase" id="RU362056"/>
    </source>
</evidence>
<evidence type="ECO:0000256" key="7">
    <source>
        <dbReference type="ARBA" id="ARBA00023157"/>
    </source>
</evidence>
<dbReference type="Gene3D" id="1.20.1250.20">
    <property type="entry name" value="MFS general substrate transporter like domains"/>
    <property type="match status" value="1"/>
</dbReference>
<sequence>MVLDTVSIDSGSRYEGVTATNRLSTMAANGQQGLQNGYSNAAFDASGDDGDLPLALPGSTPVVDAAVSSVTGSPYRSSPKRNHIVPQVYVDGVMNGNVLAADQEQNKDSCGYCCWRPRCLQSLATGRFFVLFCSLLSLAEAGLTIGYISSIVTSIERNFNFSSTLTGFVVSCYDIGTLLVVFTSYYGGRPSANRPQWIALSAWVMSFGACIVPLSHFVTGNYAVHSSDNSTESLLCSDPGAAAAQPTEAPGGECQGSQEPVTTALAFLIPGMLLIGAGSTSMFALGTTYIDDYVRKNEAPILLAIFFCTTVIGPGVGFLVGFLVLGLYVDFNVVSSSSLSASDPEWLGAWWLGFFVCAAFIAVTAVPVYAFPGRLPKPDSDDEEPVKEAQADGSSIRSESDDSRQVLMTFSQVALKNLPRAVWSLLKNPIYMMVNVASAVEFSIVTGFVRFSPKFIEYQFNLSASTANLVTGTLVPVGAVGVVIGGIILNRVKRDLMTTINVLCIFTLTSGIMYGFVFIPGSCPTLPLAGVTTSYIYGDSNWQPPADPHNVNLTSSCNALCKCQEWDYNPICGSNGLTYFSACHAGCVQRHNLPPDVGFEGQRELVNYTNCSCIENFIPGASGNVPTGDANHAVRAHLQEHFRNEGVEVFYDGQTFTYAGESLEGGITGQCAQECSKLIPFICLLLVVVCVTSVVQMPALMTTLRSVKKEERPFALGLQFVIIRLFGYIPAPIYYGATIDSSCILWQRTCSDQRGSCLEYDNAQYFYRYLGLSTGLKVISVTMAIVCWFLVKRKYGEHLSAGGEGDASELGQQGDIGRSTTSLSTQLDNVTEDQFQGSRDGISVISNFKMVEGSSHTREPAMMNTVFS</sequence>
<keyword evidence="7" id="KW-1015">Disulfide bond</keyword>
<dbReference type="GeneID" id="110985765"/>
<feature type="transmembrane region" description="Helical" evidence="8">
    <location>
        <begin position="678"/>
        <end position="701"/>
    </location>
</feature>
<dbReference type="RefSeq" id="XP_022102752.1">
    <property type="nucleotide sequence ID" value="XM_022247060.1"/>
</dbReference>
<dbReference type="NCBIfam" id="TIGR00805">
    <property type="entry name" value="oat"/>
    <property type="match status" value="1"/>
</dbReference>
<dbReference type="OMA" id="WIALSAW"/>
<dbReference type="Pfam" id="PF03137">
    <property type="entry name" value="OATP"/>
    <property type="match status" value="1"/>
</dbReference>
<dbReference type="GO" id="GO:0015347">
    <property type="term" value="F:sodium-independent organic anion transmembrane transporter activity"/>
    <property type="evidence" value="ECO:0007669"/>
    <property type="project" value="TreeGrafter"/>
</dbReference>
<dbReference type="OrthoDB" id="5062115at2759"/>
<evidence type="ECO:0000256" key="6">
    <source>
        <dbReference type="ARBA" id="ARBA00023136"/>
    </source>
</evidence>
<dbReference type="Proteomes" id="UP000694845">
    <property type="component" value="Unplaced"/>
</dbReference>
<evidence type="ECO:0000256" key="4">
    <source>
        <dbReference type="ARBA" id="ARBA00022692"/>
    </source>
</evidence>
<evidence type="ECO:0000256" key="5">
    <source>
        <dbReference type="ARBA" id="ARBA00022989"/>
    </source>
</evidence>
<evidence type="ECO:0000313" key="11">
    <source>
        <dbReference type="Proteomes" id="UP000694845"/>
    </source>
</evidence>
<feature type="transmembrane region" description="Helical" evidence="8">
    <location>
        <begin position="164"/>
        <end position="185"/>
    </location>
</feature>
<reference evidence="12" key="1">
    <citation type="submission" date="2025-08" db="UniProtKB">
        <authorList>
            <consortium name="RefSeq"/>
        </authorList>
    </citation>
    <scope>IDENTIFICATION</scope>
</reference>
<evidence type="ECO:0000256" key="2">
    <source>
        <dbReference type="ARBA" id="ARBA00009657"/>
    </source>
</evidence>
<feature type="transmembrane region" description="Helical" evidence="8">
    <location>
        <begin position="769"/>
        <end position="791"/>
    </location>
</feature>
<keyword evidence="11" id="KW-1185">Reference proteome</keyword>
<accession>A0A8B7ZCP2</accession>
<dbReference type="InterPro" id="IPR036058">
    <property type="entry name" value="Kazal_dom_sf"/>
</dbReference>
<dbReference type="Pfam" id="PF07648">
    <property type="entry name" value="Kazal_2"/>
    <property type="match status" value="1"/>
</dbReference>
<keyword evidence="6 8" id="KW-0472">Membrane</keyword>